<protein>
    <recommendedName>
        <fullName evidence="13">Metalloendopeptidase</fullName>
        <ecNumber evidence="13">3.4.24.-</ecNumber>
    </recommendedName>
</protein>
<evidence type="ECO:0000256" key="4">
    <source>
        <dbReference type="ARBA" id="ARBA00022729"/>
    </source>
</evidence>
<feature type="chain" id="PRO_5035341973" description="Metalloendopeptidase" evidence="13">
    <location>
        <begin position="20"/>
        <end position="624"/>
    </location>
</feature>
<evidence type="ECO:0000313" key="16">
    <source>
        <dbReference type="Proteomes" id="UP000008143"/>
    </source>
</evidence>
<dbReference type="GeneID" id="100495416"/>
<dbReference type="SUPFAM" id="SSF49854">
    <property type="entry name" value="Spermadhesin, CUB domain"/>
    <property type="match status" value="2"/>
</dbReference>
<feature type="domain" description="CUB" evidence="14">
    <location>
        <begin position="393"/>
        <end position="505"/>
    </location>
</feature>
<dbReference type="PANTHER" id="PTHR10127:SF904">
    <property type="entry name" value="METALLOENDOPEPTIDASE"/>
    <property type="match status" value="1"/>
</dbReference>
<dbReference type="GO" id="GO:0008270">
    <property type="term" value="F:zinc ion binding"/>
    <property type="evidence" value="ECO:0007669"/>
    <property type="project" value="UniProtKB-UniRule"/>
</dbReference>
<evidence type="ECO:0000256" key="12">
    <source>
        <dbReference type="PROSITE-ProRule" id="PRU01211"/>
    </source>
</evidence>
<dbReference type="OrthoDB" id="291007at2759"/>
<dbReference type="Gene3D" id="3.40.390.10">
    <property type="entry name" value="Collagenase (Catalytic Domain)"/>
    <property type="match status" value="1"/>
</dbReference>
<dbReference type="InterPro" id="IPR000859">
    <property type="entry name" value="CUB_dom"/>
</dbReference>
<dbReference type="FunFam" id="2.60.120.290:FF:000013">
    <property type="entry name" value="Membrane frizzled-related protein"/>
    <property type="match status" value="1"/>
</dbReference>
<evidence type="ECO:0000256" key="10">
    <source>
        <dbReference type="ARBA" id="ARBA00037865"/>
    </source>
</evidence>
<gene>
    <name evidence="17 18" type="primary">astl2f</name>
</gene>
<evidence type="ECO:0000256" key="11">
    <source>
        <dbReference type="PROSITE-ProRule" id="PRU00059"/>
    </source>
</evidence>
<keyword evidence="8 12" id="KW-0482">Metalloprotease</keyword>
<reference evidence="17" key="1">
    <citation type="submission" date="2025-08" db="UniProtKB">
        <authorList>
            <consortium name="RefSeq"/>
        </authorList>
    </citation>
    <scope>IDENTIFICATION</scope>
    <source>
        <strain evidence="17">Nigerian</strain>
        <tissue evidence="17">Liver and blood</tissue>
    </source>
</reference>
<dbReference type="SMART" id="SM00042">
    <property type="entry name" value="CUB"/>
    <property type="match status" value="2"/>
</dbReference>
<dbReference type="CDD" id="cd00041">
    <property type="entry name" value="CUB"/>
    <property type="match status" value="2"/>
</dbReference>
<dbReference type="SMART" id="SM00235">
    <property type="entry name" value="ZnMc"/>
    <property type="match status" value="1"/>
</dbReference>
<dbReference type="GO" id="GO:0004222">
    <property type="term" value="F:metalloendopeptidase activity"/>
    <property type="evidence" value="ECO:0000318"/>
    <property type="project" value="GO_Central"/>
</dbReference>
<keyword evidence="3 12" id="KW-0479">Metal-binding</keyword>
<comment type="caution">
    <text evidence="11">Lacks conserved residue(s) required for the propagation of feature annotation.</text>
</comment>
<feature type="domain" description="CUB" evidence="14">
    <location>
        <begin position="507"/>
        <end position="622"/>
    </location>
</feature>
<dbReference type="Xenbase" id="XB-GENE-22069764">
    <property type="gene designation" value="astl2f"/>
</dbReference>
<dbReference type="Gene3D" id="2.60.120.290">
    <property type="entry name" value="Spermadhesin, CUB domain"/>
    <property type="match status" value="2"/>
</dbReference>
<feature type="signal peptide" evidence="13">
    <location>
        <begin position="1"/>
        <end position="19"/>
    </location>
</feature>
<evidence type="ECO:0000256" key="8">
    <source>
        <dbReference type="ARBA" id="ARBA00023049"/>
    </source>
</evidence>
<feature type="binding site" evidence="12">
    <location>
        <position position="294"/>
    </location>
    <ligand>
        <name>Zn(2+)</name>
        <dbReference type="ChEBI" id="CHEBI:29105"/>
        <note>catalytic</note>
    </ligand>
</feature>
<dbReference type="GO" id="GO:0005615">
    <property type="term" value="C:extracellular space"/>
    <property type="evidence" value="ECO:0000318"/>
    <property type="project" value="GO_Central"/>
</dbReference>
<dbReference type="PROSITE" id="PS01180">
    <property type="entry name" value="CUB"/>
    <property type="match status" value="2"/>
</dbReference>
<keyword evidence="5" id="KW-0677">Repeat</keyword>
<keyword evidence="1" id="KW-0963">Cytoplasm</keyword>
<name>A0A8J0QKZ0_XENTR</name>
<evidence type="ECO:0000256" key="7">
    <source>
        <dbReference type="ARBA" id="ARBA00022833"/>
    </source>
</evidence>
<dbReference type="AlphaFoldDB" id="A0A8J0QKZ0"/>
<keyword evidence="7 12" id="KW-0862">Zinc</keyword>
<proteinExistence type="predicted"/>
<evidence type="ECO:0000256" key="5">
    <source>
        <dbReference type="ARBA" id="ARBA00022737"/>
    </source>
</evidence>
<dbReference type="GO" id="GO:0060473">
    <property type="term" value="C:cortical granule"/>
    <property type="evidence" value="ECO:0007669"/>
    <property type="project" value="UniProtKB-SubCell"/>
</dbReference>
<evidence type="ECO:0000256" key="9">
    <source>
        <dbReference type="ARBA" id="ARBA00023157"/>
    </source>
</evidence>
<evidence type="ECO:0000256" key="1">
    <source>
        <dbReference type="ARBA" id="ARBA00022490"/>
    </source>
</evidence>
<feature type="binding site" evidence="12">
    <location>
        <position position="300"/>
    </location>
    <ligand>
        <name>Zn(2+)</name>
        <dbReference type="ChEBI" id="CHEBI:29105"/>
        <note>catalytic</note>
    </ligand>
</feature>
<dbReference type="Pfam" id="PF00431">
    <property type="entry name" value="CUB"/>
    <property type="match status" value="2"/>
</dbReference>
<keyword evidence="4 13" id="KW-0732">Signal</keyword>
<feature type="binding site" evidence="12">
    <location>
        <position position="290"/>
    </location>
    <ligand>
        <name>Zn(2+)</name>
        <dbReference type="ChEBI" id="CHEBI:29105"/>
        <note>catalytic</note>
    </ligand>
</feature>
<keyword evidence="2 12" id="KW-0645">Protease</keyword>
<feature type="domain" description="Peptidase M12A" evidence="15">
    <location>
        <begin position="193"/>
        <end position="391"/>
    </location>
</feature>
<keyword evidence="16" id="KW-1185">Reference proteome</keyword>
<dbReference type="KEGG" id="xtr:100495416"/>
<evidence type="ECO:0000256" key="13">
    <source>
        <dbReference type="RuleBase" id="RU361183"/>
    </source>
</evidence>
<feature type="active site" evidence="12">
    <location>
        <position position="291"/>
    </location>
</feature>
<dbReference type="Proteomes" id="UP000008143">
    <property type="component" value="Chromosome 4"/>
</dbReference>
<dbReference type="OMA" id="SINDNCM"/>
<dbReference type="InterPro" id="IPR001506">
    <property type="entry name" value="Peptidase_M12A"/>
</dbReference>
<dbReference type="EC" id="3.4.24.-" evidence="13"/>
<dbReference type="PANTHER" id="PTHR10127">
    <property type="entry name" value="DISCOIDIN, CUB, EGF, LAMININ , AND ZINC METALLOPROTEASE DOMAIN CONTAINING"/>
    <property type="match status" value="1"/>
</dbReference>
<dbReference type="PROSITE" id="PS51864">
    <property type="entry name" value="ASTACIN"/>
    <property type="match status" value="1"/>
</dbReference>
<evidence type="ECO:0000256" key="6">
    <source>
        <dbReference type="ARBA" id="ARBA00022801"/>
    </source>
</evidence>
<evidence type="ECO:0000259" key="14">
    <source>
        <dbReference type="PROSITE" id="PS01180"/>
    </source>
</evidence>
<dbReference type="GO" id="GO:0006508">
    <property type="term" value="P:proteolysis"/>
    <property type="evidence" value="ECO:0007669"/>
    <property type="project" value="UniProtKB-KW"/>
</dbReference>
<evidence type="ECO:0000313" key="18">
    <source>
        <dbReference type="Xenbase" id="XB-GENE-22069764"/>
    </source>
</evidence>
<dbReference type="PIRSF" id="PIRSF038057">
    <property type="entry name" value="Hatching_enzyme_Uvs2"/>
    <property type="match status" value="1"/>
</dbReference>
<dbReference type="InterPro" id="IPR017370">
    <property type="entry name" value="Hatching_enzyme_Uvs2-like"/>
</dbReference>
<dbReference type="PRINTS" id="PR00480">
    <property type="entry name" value="ASTACIN"/>
</dbReference>
<comment type="cofactor">
    <cofactor evidence="12 13">
        <name>Zn(2+)</name>
        <dbReference type="ChEBI" id="CHEBI:29105"/>
    </cofactor>
    <text evidence="12 13">Binds 1 zinc ion per subunit.</text>
</comment>
<dbReference type="SUPFAM" id="SSF55486">
    <property type="entry name" value="Metalloproteases ('zincins'), catalytic domain"/>
    <property type="match status" value="1"/>
</dbReference>
<keyword evidence="6 12" id="KW-0378">Hydrolase</keyword>
<dbReference type="InterPro" id="IPR024079">
    <property type="entry name" value="MetalloPept_cat_dom_sf"/>
</dbReference>
<evidence type="ECO:0000256" key="3">
    <source>
        <dbReference type="ARBA" id="ARBA00022723"/>
    </source>
</evidence>
<dbReference type="FunFam" id="3.40.390.10:FF:000040">
    <property type="entry name" value="Metalloendopeptidase"/>
    <property type="match status" value="1"/>
</dbReference>
<keyword evidence="9" id="KW-1015">Disulfide bond</keyword>
<dbReference type="AGR" id="Xenbase:XB-GENE-22069764"/>
<sequence length="624" mass="68179">MGVAAKLVVVLCMLQAYAAGPLPVTDGYTNMGDEFQDNLANVDSKTLLDMEKELQEMKRTLMSLSFLEGQKEDNSSASLDTLSQILEANKDTNVPLVQGDILEKLGRSTTNCTSCLWPRATSGLVNVPYTMQYIVIETYLQEMKRTLMSLSLQEGQKEDNSSASLDTLSQILEANKDTNVPLVQGDILEKLGRSTTNCTSCLWPRATSGLVNVPYTIASVFDDSEQELIQGALNELMTLSCIRFKARTIETDFLSFQSGNGCWSSVGKTGGSQEVSVSKSGCMSHGIIQHETLHALGFIHEHCRSDRDNYVDIIYKYISEGDRSSFTKVNSNNLGLQYDYSSVMHYGRFTFTNTPGQATIIPKPDLSVPIGQRYGVSSLDVAKLNKLYNCNICSNLLSDTSGTFTSANYPSAYPPNSNCTWLIRLPSDKVFLQFKAFDIQFSSKCASDYLKVYDGDSRSAPVLLNRACGTGQLPPLVASGNTLLVEFVSDASGLALGFKASYSTVTCGGTYLTDNGVVTSPGYPSNYPNSMACIYNIVAPVGYKISLAFTSFETEYASNCMEGFDYLAIYDGSSLTAPLLRKLCGSPQTIPTLVSTGNTLLLQFISDIFMNYPGFRATYSFVPR</sequence>
<evidence type="ECO:0000313" key="17">
    <source>
        <dbReference type="RefSeq" id="XP_002934133.3"/>
    </source>
</evidence>
<dbReference type="InterPro" id="IPR035914">
    <property type="entry name" value="Sperma_CUB_dom_sf"/>
</dbReference>
<dbReference type="Pfam" id="PF01400">
    <property type="entry name" value="Astacin"/>
    <property type="match status" value="1"/>
</dbReference>
<dbReference type="FunFam" id="2.60.120.290:FF:000005">
    <property type="entry name" value="Procollagen C-endopeptidase enhancer 1"/>
    <property type="match status" value="1"/>
</dbReference>
<evidence type="ECO:0000256" key="2">
    <source>
        <dbReference type="ARBA" id="ARBA00022670"/>
    </source>
</evidence>
<dbReference type="RefSeq" id="XP_002934133.3">
    <property type="nucleotide sequence ID" value="XM_002934087.5"/>
</dbReference>
<dbReference type="InterPro" id="IPR006026">
    <property type="entry name" value="Peptidase_Metallo"/>
</dbReference>
<evidence type="ECO:0000259" key="15">
    <source>
        <dbReference type="PROSITE" id="PS51864"/>
    </source>
</evidence>
<comment type="subcellular location">
    <subcellularLocation>
        <location evidence="10">Cytoplasmic vesicle</location>
        <location evidence="10">Secretory vesicle</location>
        <location evidence="10">Cortical granule</location>
    </subcellularLocation>
</comment>
<organism evidence="16 17">
    <name type="scientific">Xenopus tropicalis</name>
    <name type="common">Western clawed frog</name>
    <name type="synonym">Silurana tropicalis</name>
    <dbReference type="NCBI Taxonomy" id="8364"/>
    <lineage>
        <taxon>Eukaryota</taxon>
        <taxon>Metazoa</taxon>
        <taxon>Chordata</taxon>
        <taxon>Craniata</taxon>
        <taxon>Vertebrata</taxon>
        <taxon>Euteleostomi</taxon>
        <taxon>Amphibia</taxon>
        <taxon>Batrachia</taxon>
        <taxon>Anura</taxon>
        <taxon>Pipoidea</taxon>
        <taxon>Pipidae</taxon>
        <taxon>Xenopodinae</taxon>
        <taxon>Xenopus</taxon>
        <taxon>Silurana</taxon>
    </lineage>
</organism>
<dbReference type="CTD" id="100495416"/>
<accession>A0A8J0QKZ0</accession>